<dbReference type="GO" id="GO:0006412">
    <property type="term" value="P:translation"/>
    <property type="evidence" value="ECO:0007669"/>
    <property type="project" value="TreeGrafter"/>
</dbReference>
<protein>
    <recommendedName>
        <fullName evidence="3">Ribosome maturation factor RimP</fullName>
    </recommendedName>
</protein>
<accession>A0A2K9LUT6</accession>
<feature type="domain" description="Ribosome maturation factor RimP N-terminal" evidence="4">
    <location>
        <begin position="14"/>
        <end position="89"/>
    </location>
</feature>
<dbReference type="InterPro" id="IPR036847">
    <property type="entry name" value="RimP_C_sf"/>
</dbReference>
<comment type="similarity">
    <text evidence="3">Belongs to the RimP family.</text>
</comment>
<organism evidence="5 6">
    <name type="scientific">Spiroplasma monobiae MQ-1</name>
    <dbReference type="NCBI Taxonomy" id="1336748"/>
    <lineage>
        <taxon>Bacteria</taxon>
        <taxon>Bacillati</taxon>
        <taxon>Mycoplasmatota</taxon>
        <taxon>Mollicutes</taxon>
        <taxon>Entomoplasmatales</taxon>
        <taxon>Spiroplasmataceae</taxon>
        <taxon>Spiroplasma</taxon>
    </lineage>
</organism>
<dbReference type="PANTHER" id="PTHR33867:SF1">
    <property type="entry name" value="RIBOSOME MATURATION FACTOR RIMP"/>
    <property type="match status" value="1"/>
</dbReference>
<evidence type="ECO:0000313" key="5">
    <source>
        <dbReference type="EMBL" id="AUM62809.1"/>
    </source>
</evidence>
<gene>
    <name evidence="3 5" type="primary">rimP</name>
    <name evidence="5" type="ORF">SMONO_v1c05600</name>
</gene>
<dbReference type="AlphaFoldDB" id="A0A2K9LUT6"/>
<dbReference type="Gene3D" id="2.30.30.180">
    <property type="entry name" value="Ribosome maturation factor RimP, C-terminal domain"/>
    <property type="match status" value="1"/>
</dbReference>
<comment type="function">
    <text evidence="3">Required for maturation of 30S ribosomal subunits.</text>
</comment>
<proteinExistence type="inferred from homology"/>
<keyword evidence="6" id="KW-1185">Reference proteome</keyword>
<dbReference type="GO" id="GO:0005829">
    <property type="term" value="C:cytosol"/>
    <property type="evidence" value="ECO:0007669"/>
    <property type="project" value="TreeGrafter"/>
</dbReference>
<comment type="subcellular location">
    <subcellularLocation>
        <location evidence="3">Cytoplasm</location>
    </subcellularLocation>
</comment>
<evidence type="ECO:0000259" key="4">
    <source>
        <dbReference type="Pfam" id="PF02576"/>
    </source>
</evidence>
<dbReference type="InterPro" id="IPR035956">
    <property type="entry name" value="RimP_N_sf"/>
</dbReference>
<dbReference type="InterPro" id="IPR003728">
    <property type="entry name" value="Ribosome_maturation_RimP"/>
</dbReference>
<dbReference type="EMBL" id="CP025543">
    <property type="protein sequence ID" value="AUM62809.1"/>
    <property type="molecule type" value="Genomic_DNA"/>
</dbReference>
<evidence type="ECO:0000256" key="1">
    <source>
        <dbReference type="ARBA" id="ARBA00022490"/>
    </source>
</evidence>
<dbReference type="SUPFAM" id="SSF74942">
    <property type="entry name" value="YhbC-like, C-terminal domain"/>
    <property type="match status" value="1"/>
</dbReference>
<evidence type="ECO:0000256" key="3">
    <source>
        <dbReference type="HAMAP-Rule" id="MF_01077"/>
    </source>
</evidence>
<dbReference type="InterPro" id="IPR028989">
    <property type="entry name" value="RimP_N"/>
</dbReference>
<name>A0A2K9LUT6_SPISQ</name>
<keyword evidence="1 3" id="KW-0963">Cytoplasm</keyword>
<dbReference type="Pfam" id="PF02576">
    <property type="entry name" value="RimP_N"/>
    <property type="match status" value="1"/>
</dbReference>
<evidence type="ECO:0000256" key="2">
    <source>
        <dbReference type="ARBA" id="ARBA00022517"/>
    </source>
</evidence>
<dbReference type="PANTHER" id="PTHR33867">
    <property type="entry name" value="RIBOSOME MATURATION FACTOR RIMP"/>
    <property type="match status" value="1"/>
</dbReference>
<keyword evidence="2 3" id="KW-0690">Ribosome biogenesis</keyword>
<reference evidence="5 6" key="1">
    <citation type="submission" date="2017-12" db="EMBL/GenBank/DDBJ databases">
        <title>Complete genome sequence of Spiroplasma monobiae MQ-1 (ATCC 33825).</title>
        <authorList>
            <person name="Tsai Y.-M."/>
            <person name="Lo W.-S."/>
            <person name="Wu P.-S."/>
            <person name="Cho S.-T."/>
            <person name="Kuo C.-H."/>
        </authorList>
    </citation>
    <scope>NUCLEOTIDE SEQUENCE [LARGE SCALE GENOMIC DNA]</scope>
    <source>
        <strain evidence="5 6">MQ-1</strain>
    </source>
</reference>
<dbReference type="RefSeq" id="WP_101780861.1">
    <property type="nucleotide sequence ID" value="NZ_CP025543.1"/>
</dbReference>
<dbReference type="KEGG" id="smoo:SMONO_v1c05600"/>
<dbReference type="GO" id="GO:0000028">
    <property type="term" value="P:ribosomal small subunit assembly"/>
    <property type="evidence" value="ECO:0007669"/>
    <property type="project" value="TreeGrafter"/>
</dbReference>
<dbReference type="OrthoDB" id="398614at2"/>
<dbReference type="SUPFAM" id="SSF75420">
    <property type="entry name" value="YhbC-like, N-terminal domain"/>
    <property type="match status" value="1"/>
</dbReference>
<sequence length="161" mass="18944">MSLEIVKSKYLDNIKDILNKCDFLLYELNIVNDFESTVLQVLVENKDETKKNMDFDLLIKANENLSEFLDDISELKEPYILEVASAGAERIVKTKEVLKNNVGSYFFLKVKEPIETFNEFSGNLSEFKDEEFLFNFFIKGRPKKVKLKWDEIDFIRFAVKF</sequence>
<dbReference type="Gene3D" id="3.30.300.70">
    <property type="entry name" value="RimP-like superfamily, N-terminal"/>
    <property type="match status" value="1"/>
</dbReference>
<dbReference type="HAMAP" id="MF_01077">
    <property type="entry name" value="RimP"/>
    <property type="match status" value="1"/>
</dbReference>
<dbReference type="Proteomes" id="UP000234790">
    <property type="component" value="Chromosome"/>
</dbReference>
<evidence type="ECO:0000313" key="6">
    <source>
        <dbReference type="Proteomes" id="UP000234790"/>
    </source>
</evidence>